<accession>A0A8S5LQB3</accession>
<sequence length="123" mass="13913">MKNAEETRRIIWRHPKGIYETVEVSGTGVFGVPYCYRETVYTQERDTRGVAHKEIQLAPPNGGRPAGGPRIPLTDKEEREICEMYETMPLAIVAASMHRSTKTVRAVLAKHGVTMRKYGPRTK</sequence>
<organism evidence="1">
    <name type="scientific">Myoviridae sp. ctOyc4</name>
    <dbReference type="NCBI Taxonomy" id="2827606"/>
    <lineage>
        <taxon>Viruses</taxon>
        <taxon>Duplodnaviria</taxon>
        <taxon>Heunggongvirae</taxon>
        <taxon>Uroviricota</taxon>
        <taxon>Caudoviricetes</taxon>
    </lineage>
</organism>
<proteinExistence type="predicted"/>
<protein>
    <submittedName>
        <fullName evidence="1">Helix-turn-helix domain protein</fullName>
    </submittedName>
</protein>
<evidence type="ECO:0000313" key="1">
    <source>
        <dbReference type="EMBL" id="DAD72134.1"/>
    </source>
</evidence>
<reference evidence="1" key="1">
    <citation type="journal article" date="2021" name="Proc. Natl. Acad. Sci. U.S.A.">
        <title>A Catalog of Tens of Thousands of Viruses from Human Metagenomes Reveals Hidden Associations with Chronic Diseases.</title>
        <authorList>
            <person name="Tisza M.J."/>
            <person name="Buck C.B."/>
        </authorList>
    </citation>
    <scope>NUCLEOTIDE SEQUENCE</scope>
    <source>
        <strain evidence="1">CtOyc4</strain>
    </source>
</reference>
<name>A0A8S5LQB3_9CAUD</name>
<dbReference type="EMBL" id="BK015894">
    <property type="protein sequence ID" value="DAD72134.1"/>
    <property type="molecule type" value="Genomic_DNA"/>
</dbReference>